<dbReference type="Gene3D" id="3.40.50.2000">
    <property type="entry name" value="Glycogen Phosphorylase B"/>
    <property type="match status" value="2"/>
</dbReference>
<evidence type="ECO:0000313" key="4">
    <source>
        <dbReference type="EMBL" id="KKT67035.1"/>
    </source>
</evidence>
<evidence type="ECO:0000313" key="5">
    <source>
        <dbReference type="Proteomes" id="UP000033901"/>
    </source>
</evidence>
<comment type="caution">
    <text evidence="4">The sequence shown here is derived from an EMBL/GenBank/DDBJ whole genome shotgun (WGS) entry which is preliminary data.</text>
</comment>
<dbReference type="InterPro" id="IPR001296">
    <property type="entry name" value="Glyco_trans_1"/>
</dbReference>
<evidence type="ECO:0000259" key="2">
    <source>
        <dbReference type="Pfam" id="PF00534"/>
    </source>
</evidence>
<organism evidence="4 5">
    <name type="scientific">Candidatus Curtissbacteria bacterium GW2011_GWC1_44_33</name>
    <dbReference type="NCBI Taxonomy" id="1618413"/>
    <lineage>
        <taxon>Bacteria</taxon>
        <taxon>Candidatus Curtissiibacteriota</taxon>
    </lineage>
</organism>
<dbReference type="SUPFAM" id="SSF53756">
    <property type="entry name" value="UDP-Glycosyltransferase/glycogen phosphorylase"/>
    <property type="match status" value="1"/>
</dbReference>
<dbReference type="PANTHER" id="PTHR46401:SF2">
    <property type="entry name" value="GLYCOSYLTRANSFERASE WBBK-RELATED"/>
    <property type="match status" value="1"/>
</dbReference>
<dbReference type="Pfam" id="PF13439">
    <property type="entry name" value="Glyco_transf_4"/>
    <property type="match status" value="1"/>
</dbReference>
<dbReference type="AlphaFoldDB" id="A0A0G1J6X6"/>
<evidence type="ECO:0000256" key="1">
    <source>
        <dbReference type="ARBA" id="ARBA00022679"/>
    </source>
</evidence>
<keyword evidence="1 4" id="KW-0808">Transferase</keyword>
<evidence type="ECO:0000259" key="3">
    <source>
        <dbReference type="Pfam" id="PF13439"/>
    </source>
</evidence>
<dbReference type="GO" id="GO:0016757">
    <property type="term" value="F:glycosyltransferase activity"/>
    <property type="evidence" value="ECO:0007669"/>
    <property type="project" value="InterPro"/>
</dbReference>
<dbReference type="Pfam" id="PF00534">
    <property type="entry name" value="Glycos_transf_1"/>
    <property type="match status" value="1"/>
</dbReference>
<dbReference type="PANTHER" id="PTHR46401">
    <property type="entry name" value="GLYCOSYLTRANSFERASE WBBK-RELATED"/>
    <property type="match status" value="1"/>
</dbReference>
<name>A0A0G1J6X6_9BACT</name>
<protein>
    <submittedName>
        <fullName evidence="4">Glycosyl transferase, group 1</fullName>
    </submittedName>
</protein>
<dbReference type="Proteomes" id="UP000033901">
    <property type="component" value="Unassembled WGS sequence"/>
</dbReference>
<feature type="domain" description="Glycosyltransferase subfamily 4-like N-terminal" evidence="3">
    <location>
        <begin position="50"/>
        <end position="140"/>
    </location>
</feature>
<dbReference type="InterPro" id="IPR028098">
    <property type="entry name" value="Glyco_trans_4-like_N"/>
</dbReference>
<feature type="domain" description="Glycosyl transferase family 1" evidence="2">
    <location>
        <begin position="164"/>
        <end position="324"/>
    </location>
</feature>
<proteinExistence type="predicted"/>
<accession>A0A0G1J6X6</accession>
<dbReference type="EMBL" id="LCIZ01000017">
    <property type="protein sequence ID" value="KKT67035.1"/>
    <property type="molecule type" value="Genomic_DNA"/>
</dbReference>
<sequence>MKVAIDSGPLVTGHAVRGIGAHTGHLIKHLKKIKDVEVDVIDFSKNDLSKYDIAHIPNFNPFFLTLPFKKPSKKVVLTIHDLIPLVYPKHYPPGIKGRLNFFIQKILLKNVDAIITISETSKKDICRLMDVSPDKVKIIYLAPREVFREIKDESLLQKIRDKYSLPEKFVLYVGDVNYNKNLFGLAEACKQANIPLVIVGKQAKSEEIGRKHIENRPFVRFLHKFGADPSIIRVGFVPDEDLAVIYNLATLYCQPSFYEGFGLAVLEAFASGCPVISSKVQALVEIGEPACVFFDPKDPKNMAEKISTVLADEVLRNQLTETAKVFVKNYSWEKTARETANVYKKVANEI</sequence>
<reference evidence="4 5" key="1">
    <citation type="journal article" date="2015" name="Nature">
        <title>rRNA introns, odd ribosomes, and small enigmatic genomes across a large radiation of phyla.</title>
        <authorList>
            <person name="Brown C.T."/>
            <person name="Hug L.A."/>
            <person name="Thomas B.C."/>
            <person name="Sharon I."/>
            <person name="Castelle C.J."/>
            <person name="Singh A."/>
            <person name="Wilkins M.J."/>
            <person name="Williams K.H."/>
            <person name="Banfield J.F."/>
        </authorList>
    </citation>
    <scope>NUCLEOTIDE SEQUENCE [LARGE SCALE GENOMIC DNA]</scope>
</reference>
<gene>
    <name evidence="4" type="ORF">UW61_C0017G0012</name>
</gene>
<dbReference type="CDD" id="cd03809">
    <property type="entry name" value="GT4_MtfB-like"/>
    <property type="match status" value="1"/>
</dbReference>